<dbReference type="AlphaFoldDB" id="A0AAN9TA74"/>
<organism evidence="1 2">
    <name type="scientific">Parthenolecanium corni</name>
    <dbReference type="NCBI Taxonomy" id="536013"/>
    <lineage>
        <taxon>Eukaryota</taxon>
        <taxon>Metazoa</taxon>
        <taxon>Ecdysozoa</taxon>
        <taxon>Arthropoda</taxon>
        <taxon>Hexapoda</taxon>
        <taxon>Insecta</taxon>
        <taxon>Pterygota</taxon>
        <taxon>Neoptera</taxon>
        <taxon>Paraneoptera</taxon>
        <taxon>Hemiptera</taxon>
        <taxon>Sternorrhyncha</taxon>
        <taxon>Coccoidea</taxon>
        <taxon>Coccidae</taxon>
        <taxon>Parthenolecanium</taxon>
    </lineage>
</organism>
<reference evidence="1 2" key="1">
    <citation type="submission" date="2024-03" db="EMBL/GenBank/DDBJ databases">
        <title>Adaptation during the transition from Ophiocordyceps entomopathogen to insect associate is accompanied by gene loss and intensified selection.</title>
        <authorList>
            <person name="Ward C.M."/>
            <person name="Onetto C.A."/>
            <person name="Borneman A.R."/>
        </authorList>
    </citation>
    <scope>NUCLEOTIDE SEQUENCE [LARGE SCALE GENOMIC DNA]</scope>
    <source>
        <strain evidence="1">AWRI1</strain>
        <tissue evidence="1">Single Adult Female</tissue>
    </source>
</reference>
<protein>
    <submittedName>
        <fullName evidence="1">Uncharacterized protein</fullName>
    </submittedName>
</protein>
<evidence type="ECO:0000313" key="2">
    <source>
        <dbReference type="Proteomes" id="UP001367676"/>
    </source>
</evidence>
<name>A0AAN9TA74_9HEMI</name>
<comment type="caution">
    <text evidence="1">The sequence shown here is derived from an EMBL/GenBank/DDBJ whole genome shotgun (WGS) entry which is preliminary data.</text>
</comment>
<dbReference type="EMBL" id="JBBCAQ010000034">
    <property type="protein sequence ID" value="KAK7580268.1"/>
    <property type="molecule type" value="Genomic_DNA"/>
</dbReference>
<evidence type="ECO:0000313" key="1">
    <source>
        <dbReference type="EMBL" id="KAK7580268.1"/>
    </source>
</evidence>
<sequence>MCGRVEPRRGGHISELKSENDSPATAAIAAFSHYTLFGIALKIFRISAREYPLHPSSAATTRPPTTPAGHRFVDSRHSFILGYYPFSAVSAAGDLPPQPQMIFTRHSASLFIHPSGTPPSCADDFTSFTQIRRCEILSTIASFLMSYKPPTGRLQCILIEEVCMTIQGRYLCKV</sequence>
<dbReference type="Proteomes" id="UP001367676">
    <property type="component" value="Unassembled WGS sequence"/>
</dbReference>
<keyword evidence="2" id="KW-1185">Reference proteome</keyword>
<accession>A0AAN9TA74</accession>
<proteinExistence type="predicted"/>
<gene>
    <name evidence="1" type="ORF">V9T40_000897</name>
</gene>